<dbReference type="EMBL" id="BDIP01006086">
    <property type="protein sequence ID" value="GIQ90362.1"/>
    <property type="molecule type" value="Genomic_DNA"/>
</dbReference>
<organism evidence="1 2">
    <name type="scientific">Kipferlia bialata</name>
    <dbReference type="NCBI Taxonomy" id="797122"/>
    <lineage>
        <taxon>Eukaryota</taxon>
        <taxon>Metamonada</taxon>
        <taxon>Carpediemonas-like organisms</taxon>
        <taxon>Kipferlia</taxon>
    </lineage>
</organism>
<evidence type="ECO:0000313" key="1">
    <source>
        <dbReference type="EMBL" id="GIQ90362.1"/>
    </source>
</evidence>
<name>A0A9K3D835_9EUKA</name>
<protein>
    <submittedName>
        <fullName evidence="1">Uncharacterized protein</fullName>
    </submittedName>
</protein>
<dbReference type="Proteomes" id="UP000265618">
    <property type="component" value="Unassembled WGS sequence"/>
</dbReference>
<feature type="non-terminal residue" evidence="1">
    <location>
        <position position="1"/>
    </location>
</feature>
<accession>A0A9K3D835</accession>
<keyword evidence="2" id="KW-1185">Reference proteome</keyword>
<sequence length="109" mass="12449">DLARVAILTDKYDSAPDYMWHRIKLELERQAKQKRTSLAEIKMQIDMQRMHLNSGRTLLANLHKRAGSIRIPHLHPPEIHSESDILRHVSQTLIEGKGGEAIRAVPGDK</sequence>
<dbReference type="AlphaFoldDB" id="A0A9K3D835"/>
<proteinExistence type="predicted"/>
<evidence type="ECO:0000313" key="2">
    <source>
        <dbReference type="Proteomes" id="UP000265618"/>
    </source>
</evidence>
<reference evidence="1 2" key="1">
    <citation type="journal article" date="2018" name="PLoS ONE">
        <title>The draft genome of Kipferlia bialata reveals reductive genome evolution in fornicate parasites.</title>
        <authorList>
            <person name="Tanifuji G."/>
            <person name="Takabayashi S."/>
            <person name="Kume K."/>
            <person name="Takagi M."/>
            <person name="Nakayama T."/>
            <person name="Kamikawa R."/>
            <person name="Inagaki Y."/>
            <person name="Hashimoto T."/>
        </authorList>
    </citation>
    <scope>NUCLEOTIDE SEQUENCE [LARGE SCALE GENOMIC DNA]</scope>
    <source>
        <strain evidence="1">NY0173</strain>
    </source>
</reference>
<comment type="caution">
    <text evidence="1">The sequence shown here is derived from an EMBL/GenBank/DDBJ whole genome shotgun (WGS) entry which is preliminary data.</text>
</comment>
<gene>
    <name evidence="1" type="ORF">KIPB_013131</name>
</gene>